<dbReference type="InterPro" id="IPR008279">
    <property type="entry name" value="PEP-util_enz_mobile_dom"/>
</dbReference>
<evidence type="ECO:0000256" key="2">
    <source>
        <dbReference type="ARBA" id="ARBA00022741"/>
    </source>
</evidence>
<dbReference type="PANTHER" id="PTHR43030">
    <property type="entry name" value="PHOSPHOENOLPYRUVATE SYNTHASE"/>
    <property type="match status" value="1"/>
</dbReference>
<proteinExistence type="inferred from homology"/>
<keyword evidence="2" id="KW-0547">Nucleotide-binding</keyword>
<dbReference type="InterPro" id="IPR018274">
    <property type="entry name" value="PEP_util_AS"/>
</dbReference>
<dbReference type="SUPFAM" id="SSF52009">
    <property type="entry name" value="Phosphohistidine domain"/>
    <property type="match status" value="1"/>
</dbReference>
<protein>
    <recommendedName>
        <fullName evidence="4">PEP-utilising enzyme mobile domain-containing protein</fullName>
    </recommendedName>
</protein>
<dbReference type="Pfam" id="PF00391">
    <property type="entry name" value="PEP-utilizers"/>
    <property type="match status" value="1"/>
</dbReference>
<evidence type="ECO:0000313" key="6">
    <source>
        <dbReference type="Proteomes" id="UP000179164"/>
    </source>
</evidence>
<dbReference type="PANTHER" id="PTHR43030:SF1">
    <property type="entry name" value="PHOSPHOENOLPYRUVATE SYNTHASE"/>
    <property type="match status" value="1"/>
</dbReference>
<comment type="similarity">
    <text evidence="1">Belongs to the PEP-utilizing enzyme family.</text>
</comment>
<keyword evidence="3" id="KW-0067">ATP-binding</keyword>
<feature type="domain" description="PEP-utilising enzyme mobile" evidence="4">
    <location>
        <begin position="407"/>
        <end position="477"/>
    </location>
</feature>
<comment type="caution">
    <text evidence="5">The sequence shown here is derived from an EMBL/GenBank/DDBJ whole genome shotgun (WGS) entry which is preliminary data.</text>
</comment>
<dbReference type="InterPro" id="IPR036637">
    <property type="entry name" value="Phosphohistidine_dom_sf"/>
</dbReference>
<organism evidence="5 6">
    <name type="scientific">Candidatus Kerfeldbacteria bacterium RIFCSPLOWO2_01_FULL_48_11</name>
    <dbReference type="NCBI Taxonomy" id="1798543"/>
    <lineage>
        <taxon>Bacteria</taxon>
        <taxon>Candidatus Kerfeldiibacteriota</taxon>
    </lineage>
</organism>
<dbReference type="Proteomes" id="UP000179164">
    <property type="component" value="Unassembled WGS sequence"/>
</dbReference>
<name>A0A1G2B6J7_9BACT</name>
<gene>
    <name evidence="5" type="ORF">A2898_03815</name>
</gene>
<dbReference type="EMBL" id="MHKE01000004">
    <property type="protein sequence ID" value="OGY84814.1"/>
    <property type="molecule type" value="Genomic_DNA"/>
</dbReference>
<dbReference type="PROSITE" id="PS00370">
    <property type="entry name" value="PEP_ENZYMES_PHOS_SITE"/>
    <property type="match status" value="1"/>
</dbReference>
<accession>A0A1G2B6J7</accession>
<evidence type="ECO:0000256" key="1">
    <source>
        <dbReference type="ARBA" id="ARBA00007837"/>
    </source>
</evidence>
<evidence type="ECO:0000313" key="5">
    <source>
        <dbReference type="EMBL" id="OGY84814.1"/>
    </source>
</evidence>
<dbReference type="InterPro" id="IPR006319">
    <property type="entry name" value="PEP_synth"/>
</dbReference>
<reference evidence="5 6" key="1">
    <citation type="journal article" date="2016" name="Nat. Commun.">
        <title>Thousands of microbial genomes shed light on interconnected biogeochemical processes in an aquifer system.</title>
        <authorList>
            <person name="Anantharaman K."/>
            <person name="Brown C.T."/>
            <person name="Hug L.A."/>
            <person name="Sharon I."/>
            <person name="Castelle C.J."/>
            <person name="Probst A.J."/>
            <person name="Thomas B.C."/>
            <person name="Singh A."/>
            <person name="Wilkins M.J."/>
            <person name="Karaoz U."/>
            <person name="Brodie E.L."/>
            <person name="Williams K.H."/>
            <person name="Hubbard S.S."/>
            <person name="Banfield J.F."/>
        </authorList>
    </citation>
    <scope>NUCLEOTIDE SEQUENCE [LARGE SCALE GENOMIC DNA]</scope>
</reference>
<evidence type="ECO:0000256" key="3">
    <source>
        <dbReference type="ARBA" id="ARBA00022840"/>
    </source>
</evidence>
<dbReference type="AlphaFoldDB" id="A0A1G2B6J7"/>
<dbReference type="Gene3D" id="3.50.30.10">
    <property type="entry name" value="Phosphohistidine domain"/>
    <property type="match status" value="1"/>
</dbReference>
<dbReference type="GO" id="GO:0008986">
    <property type="term" value="F:pyruvate, water dikinase activity"/>
    <property type="evidence" value="ECO:0007669"/>
    <property type="project" value="InterPro"/>
</dbReference>
<sequence>MSQAWLELAHDKNIYLYPTTLYWLSAQYACKEVGVKKNVIGCWYRNSEFSYLTTPGGLITAGKKILTRLEKNDFLLKKIETVNRIEIPIMLSAAKRLSGNLSSINGRELFARWNYWLQKFLSMMTYSVMATVMEMEEPLLSNVITSIIKGRLGKNHDIVGEYFQILSSSPRETVAGKEERDLLILRKKQIRGQLSKKEIHNHTKKYSWIGFGYNGPAWNEENILQRLSSLPSSLPEVQILTKKKNDAPVVLTNKQRDIETALHLNRQERRLVHSIRTLGFWKFERKFRNQQAHLLMEDFIEEIAKRNQLSKKQVYMIAPDEMEAALVRREVDPDILNERMKESVVVFTGATYKVLSGPAARPVVKAIKSSLHVDPKIKEIRGTTAFPGKAHGTVRRVDEAQDMKKMKTGDILVSTSTNPQIIPAMKKALAIVTDSGGITSHAAIVSRELEIPCVIGTKIATKVFKDGDRVEVDASKGIIKKL</sequence>
<evidence type="ECO:0000259" key="4">
    <source>
        <dbReference type="Pfam" id="PF00391"/>
    </source>
</evidence>
<dbReference type="STRING" id="1798543.A2898_03815"/>
<dbReference type="GO" id="GO:0005524">
    <property type="term" value="F:ATP binding"/>
    <property type="evidence" value="ECO:0007669"/>
    <property type="project" value="UniProtKB-KW"/>
</dbReference>